<proteinExistence type="predicted"/>
<evidence type="ECO:0000259" key="4">
    <source>
        <dbReference type="PROSITE" id="PS51071"/>
    </source>
</evidence>
<dbReference type="InterPro" id="IPR047640">
    <property type="entry name" value="RpiR-like"/>
</dbReference>
<dbReference type="STRING" id="1423790.BN53_01365"/>
<evidence type="ECO:0000256" key="3">
    <source>
        <dbReference type="ARBA" id="ARBA00023163"/>
    </source>
</evidence>
<dbReference type="Pfam" id="PF01418">
    <property type="entry name" value="HTH_6"/>
    <property type="match status" value="1"/>
</dbReference>
<sequence>MNVRDLVLGSYDKFKKTSKKIASVLLKNPELFLTKNAQELGEITETSAASIIRFCKLLNFKGLKDFQLQLAQDLAIKNQPKDEVDTFVAQNDSPEIIMQKLNLGLTDNFDKIASQLDHQALKQAVNLINSAQAIYLEGVAASSFAAKDLFYKFIRVGRRVYYNDDLHLALERSVYASKDDVMICFSYSGKTTELLLAAEQAKQNGTPIIAVTRNTKSPLSELADVILALPDNEQLLRVGAVYSLFSEMFISSLLYLSSIVPEFDQIDQKMKNTQQITEKLKEGSDDGD</sequence>
<feature type="domain" description="SIS" evidence="5">
    <location>
        <begin position="124"/>
        <end position="269"/>
    </location>
</feature>
<dbReference type="InterPro" id="IPR035472">
    <property type="entry name" value="RpiR-like_SIS"/>
</dbReference>
<evidence type="ECO:0000256" key="2">
    <source>
        <dbReference type="ARBA" id="ARBA00023125"/>
    </source>
</evidence>
<dbReference type="SUPFAM" id="SSF46689">
    <property type="entry name" value="Homeodomain-like"/>
    <property type="match status" value="1"/>
</dbReference>
<dbReference type="PANTHER" id="PTHR30514">
    <property type="entry name" value="GLUCOKINASE"/>
    <property type="match status" value="1"/>
</dbReference>
<dbReference type="Pfam" id="PF01380">
    <property type="entry name" value="SIS"/>
    <property type="match status" value="1"/>
</dbReference>
<dbReference type="Proteomes" id="UP000009311">
    <property type="component" value="Unassembled WGS sequence"/>
</dbReference>
<evidence type="ECO:0000313" key="7">
    <source>
        <dbReference type="Proteomes" id="UP000009311"/>
    </source>
</evidence>
<dbReference type="OrthoDB" id="1648815at2"/>
<gene>
    <name evidence="6" type="ORF">BN53_01365</name>
</gene>
<dbReference type="InterPro" id="IPR000281">
    <property type="entry name" value="HTH_RpiR"/>
</dbReference>
<dbReference type="PATRIC" id="fig|1423790.3.peg.680"/>
<dbReference type="GO" id="GO:0097367">
    <property type="term" value="F:carbohydrate derivative binding"/>
    <property type="evidence" value="ECO:0007669"/>
    <property type="project" value="InterPro"/>
</dbReference>
<dbReference type="CDD" id="cd05013">
    <property type="entry name" value="SIS_RpiR"/>
    <property type="match status" value="1"/>
</dbReference>
<evidence type="ECO:0000256" key="1">
    <source>
        <dbReference type="ARBA" id="ARBA00023015"/>
    </source>
</evidence>
<dbReference type="EMBL" id="CAKD01000010">
    <property type="protein sequence ID" value="CCI84759.1"/>
    <property type="molecule type" value="Genomic_DNA"/>
</dbReference>
<keyword evidence="1" id="KW-0805">Transcription regulation</keyword>
<dbReference type="Gene3D" id="1.10.10.10">
    <property type="entry name" value="Winged helix-like DNA-binding domain superfamily/Winged helix DNA-binding domain"/>
    <property type="match status" value="1"/>
</dbReference>
<dbReference type="GO" id="GO:0003700">
    <property type="term" value="F:DNA-binding transcription factor activity"/>
    <property type="evidence" value="ECO:0007669"/>
    <property type="project" value="InterPro"/>
</dbReference>
<evidence type="ECO:0000259" key="5">
    <source>
        <dbReference type="PROSITE" id="PS51464"/>
    </source>
</evidence>
<reference evidence="6 7" key="1">
    <citation type="submission" date="2012-06" db="EMBL/GenBank/DDBJ databases">
        <title>Draft Genome Sequence of Lactobacillus pasteurii CRBIP 24.76T.</title>
        <authorList>
            <person name="Cousin S."/>
            <person name="Bouchier C."/>
            <person name="Loux V."/>
            <person name="Ma L."/>
            <person name="Creno S."/>
            <person name="Bizet C."/>
            <person name="Clermont D."/>
        </authorList>
    </citation>
    <scope>NUCLEOTIDE SEQUENCE [LARGE SCALE GENOMIC DNA]</scope>
    <source>
        <strain evidence="7">CRBIP 24.76T</strain>
    </source>
</reference>
<dbReference type="GO" id="GO:0003677">
    <property type="term" value="F:DNA binding"/>
    <property type="evidence" value="ECO:0007669"/>
    <property type="project" value="UniProtKB-KW"/>
</dbReference>
<name>I7KKS5_9LACO</name>
<dbReference type="InterPro" id="IPR046348">
    <property type="entry name" value="SIS_dom_sf"/>
</dbReference>
<keyword evidence="7" id="KW-1185">Reference proteome</keyword>
<protein>
    <submittedName>
        <fullName evidence="6">Transcriptional regulator, RpiR family</fullName>
    </submittedName>
</protein>
<evidence type="ECO:0000313" key="6">
    <source>
        <dbReference type="EMBL" id="CCI84759.1"/>
    </source>
</evidence>
<dbReference type="InterPro" id="IPR009057">
    <property type="entry name" value="Homeodomain-like_sf"/>
</dbReference>
<dbReference type="PROSITE" id="PS51464">
    <property type="entry name" value="SIS"/>
    <property type="match status" value="1"/>
</dbReference>
<feature type="domain" description="HTH rpiR-type" evidence="4">
    <location>
        <begin position="1"/>
        <end position="77"/>
    </location>
</feature>
<dbReference type="RefSeq" id="WP_009559315.1">
    <property type="nucleotide sequence ID" value="NZ_AYZN01000011.1"/>
</dbReference>
<organism evidence="6 7">
    <name type="scientific">Lactobacillus pasteurii DSM 23907 = CRBIP 24.76</name>
    <dbReference type="NCBI Taxonomy" id="1423790"/>
    <lineage>
        <taxon>Bacteria</taxon>
        <taxon>Bacillati</taxon>
        <taxon>Bacillota</taxon>
        <taxon>Bacilli</taxon>
        <taxon>Lactobacillales</taxon>
        <taxon>Lactobacillaceae</taxon>
        <taxon>Lactobacillus</taxon>
    </lineage>
</organism>
<keyword evidence="2" id="KW-0238">DNA-binding</keyword>
<dbReference type="InterPro" id="IPR001347">
    <property type="entry name" value="SIS_dom"/>
</dbReference>
<keyword evidence="3" id="KW-0804">Transcription</keyword>
<dbReference type="eggNOG" id="COG1737">
    <property type="taxonomic scope" value="Bacteria"/>
</dbReference>
<dbReference type="PANTHER" id="PTHR30514:SF1">
    <property type="entry name" value="HTH-TYPE TRANSCRIPTIONAL REGULATOR HEXR-RELATED"/>
    <property type="match status" value="1"/>
</dbReference>
<dbReference type="PROSITE" id="PS51071">
    <property type="entry name" value="HTH_RPIR"/>
    <property type="match status" value="1"/>
</dbReference>
<comment type="caution">
    <text evidence="6">The sequence shown here is derived from an EMBL/GenBank/DDBJ whole genome shotgun (WGS) entry which is preliminary data.</text>
</comment>
<dbReference type="GO" id="GO:1901135">
    <property type="term" value="P:carbohydrate derivative metabolic process"/>
    <property type="evidence" value="ECO:0007669"/>
    <property type="project" value="InterPro"/>
</dbReference>
<dbReference type="InterPro" id="IPR036388">
    <property type="entry name" value="WH-like_DNA-bd_sf"/>
</dbReference>
<dbReference type="Gene3D" id="3.40.50.10490">
    <property type="entry name" value="Glucose-6-phosphate isomerase like protein, domain 1"/>
    <property type="match status" value="1"/>
</dbReference>
<dbReference type="SUPFAM" id="SSF53697">
    <property type="entry name" value="SIS domain"/>
    <property type="match status" value="1"/>
</dbReference>
<dbReference type="AlphaFoldDB" id="I7KKS5"/>
<accession>I7KKS5</accession>